<dbReference type="InterPro" id="IPR016181">
    <property type="entry name" value="Acyl_CoA_acyltransferase"/>
</dbReference>
<dbReference type="Pfam" id="PF00583">
    <property type="entry name" value="Acetyltransf_1"/>
    <property type="match status" value="1"/>
</dbReference>
<sequence length="239" mass="27137">MLYPYADALVADVSVADESPDAGYDSEAKCLHEWALAKRGQRDAQIRTSDELGDARSGGHLNERLCRWLCHLECEEVELGRRVRNRIRNRIRNDIEATKAIMGRMAGRHGFIVEKWIIAGLRFWETFYQRKGQDLKAYAEYIKAEGCLASDCYSSKTVYSLDNLTVDFGFQRRGIGKELVRKGLEEAARLGLLAMTEASTKGEGLHDKLGFEKVAVWDVCGFKLPVMRWSQPTRKQGSR</sequence>
<keyword evidence="3" id="KW-1185">Reference proteome</keyword>
<proteinExistence type="predicted"/>
<feature type="domain" description="N-acetyltransferase" evidence="1">
    <location>
        <begin position="85"/>
        <end position="234"/>
    </location>
</feature>
<organism evidence="2 3">
    <name type="scientific">Dactylonectria macrodidyma</name>
    <dbReference type="NCBI Taxonomy" id="307937"/>
    <lineage>
        <taxon>Eukaryota</taxon>
        <taxon>Fungi</taxon>
        <taxon>Dikarya</taxon>
        <taxon>Ascomycota</taxon>
        <taxon>Pezizomycotina</taxon>
        <taxon>Sordariomycetes</taxon>
        <taxon>Hypocreomycetidae</taxon>
        <taxon>Hypocreales</taxon>
        <taxon>Nectriaceae</taxon>
        <taxon>Dactylonectria</taxon>
    </lineage>
</organism>
<gene>
    <name evidence="2" type="ORF">EDB81DRAFT_886485</name>
</gene>
<dbReference type="AlphaFoldDB" id="A0A9P9EFA4"/>
<dbReference type="InterPro" id="IPR000182">
    <property type="entry name" value="GNAT_dom"/>
</dbReference>
<dbReference type="Gene3D" id="3.40.630.30">
    <property type="match status" value="1"/>
</dbReference>
<protein>
    <recommendedName>
        <fullName evidence="1">N-acetyltransferase domain-containing protein</fullName>
    </recommendedName>
</protein>
<evidence type="ECO:0000259" key="1">
    <source>
        <dbReference type="PROSITE" id="PS51186"/>
    </source>
</evidence>
<dbReference type="OrthoDB" id="2744543at2759"/>
<comment type="caution">
    <text evidence="2">The sequence shown here is derived from an EMBL/GenBank/DDBJ whole genome shotgun (WGS) entry which is preliminary data.</text>
</comment>
<dbReference type="CDD" id="cd04301">
    <property type="entry name" value="NAT_SF"/>
    <property type="match status" value="1"/>
</dbReference>
<dbReference type="GO" id="GO:0016747">
    <property type="term" value="F:acyltransferase activity, transferring groups other than amino-acyl groups"/>
    <property type="evidence" value="ECO:0007669"/>
    <property type="project" value="InterPro"/>
</dbReference>
<dbReference type="PROSITE" id="PS51186">
    <property type="entry name" value="GNAT"/>
    <property type="match status" value="1"/>
</dbReference>
<dbReference type="Proteomes" id="UP000738349">
    <property type="component" value="Unassembled WGS sequence"/>
</dbReference>
<dbReference type="SUPFAM" id="SSF55729">
    <property type="entry name" value="Acyl-CoA N-acyltransferases (Nat)"/>
    <property type="match status" value="1"/>
</dbReference>
<dbReference type="EMBL" id="JAGMUV010000013">
    <property type="protein sequence ID" value="KAH7136372.1"/>
    <property type="molecule type" value="Genomic_DNA"/>
</dbReference>
<accession>A0A9P9EFA4</accession>
<evidence type="ECO:0000313" key="3">
    <source>
        <dbReference type="Proteomes" id="UP000738349"/>
    </source>
</evidence>
<reference evidence="2" key="1">
    <citation type="journal article" date="2021" name="Nat. Commun.">
        <title>Genetic determinants of endophytism in the Arabidopsis root mycobiome.</title>
        <authorList>
            <person name="Mesny F."/>
            <person name="Miyauchi S."/>
            <person name="Thiergart T."/>
            <person name="Pickel B."/>
            <person name="Atanasova L."/>
            <person name="Karlsson M."/>
            <person name="Huettel B."/>
            <person name="Barry K.W."/>
            <person name="Haridas S."/>
            <person name="Chen C."/>
            <person name="Bauer D."/>
            <person name="Andreopoulos W."/>
            <person name="Pangilinan J."/>
            <person name="LaButti K."/>
            <person name="Riley R."/>
            <person name="Lipzen A."/>
            <person name="Clum A."/>
            <person name="Drula E."/>
            <person name="Henrissat B."/>
            <person name="Kohler A."/>
            <person name="Grigoriev I.V."/>
            <person name="Martin F.M."/>
            <person name="Hacquard S."/>
        </authorList>
    </citation>
    <scope>NUCLEOTIDE SEQUENCE</scope>
    <source>
        <strain evidence="2">MPI-CAGE-AT-0147</strain>
    </source>
</reference>
<evidence type="ECO:0000313" key="2">
    <source>
        <dbReference type="EMBL" id="KAH7136372.1"/>
    </source>
</evidence>
<name>A0A9P9EFA4_9HYPO</name>